<evidence type="ECO:0000313" key="2">
    <source>
        <dbReference type="Proteomes" id="UP001501221"/>
    </source>
</evidence>
<dbReference type="Proteomes" id="UP001501221">
    <property type="component" value="Unassembled WGS sequence"/>
</dbReference>
<sequence length="537" mass="62539">MKTHKLSIYLVKNDYKAPKEILNIHKAQKEQVITYGNSSKGSLFVKKRTQSNLPMWTEIFNSKTNKNTFHFTETLGAVFLCKVEGRIFILSFGTGFHLIREWAIERDFGLKVTLNTVVPNKLRSLDKASYDHNPLNSRTQSMKEVDIYNLDLDSEMDMVYAVGGTSKIKRLGSYIAGKDSLSLSLKFELNDLNEILETVFEQYNIKVPDEFSWIENVNKVRDKKEIEEIEEELNIKLRNKQYDSIFLGEPEVTDWDTKLYSFDMRDKTARYEVLKLEEFVSYKGGKINLEDLKKGTINVNNGDYEKIKSWSLFRCVYTEIKYKGNNYILRNSDWYKVNNNFVSKVNKYLNTNIVHYGFKFPIYAESEEAKFNSHVARQYEFIENMDKKTIPIGGSYDKVEHCDLVKDGNEFIHVKYYSSSSTLSHLFAQGFVASEAFIADIDYRKKLNEKLPKRIKLKNYQDRPNPSNYTVVFAIATKKKLPSELPFFSKVSLKNAHKKLKTLGFNVALSTIDINEQEIEKKKYKAKKQKNKKTAKK</sequence>
<dbReference type="Pfam" id="PF19614">
    <property type="entry name" value="DUF6119"/>
    <property type="match status" value="1"/>
</dbReference>
<accession>A0ABN0SUG6</accession>
<keyword evidence="2" id="KW-1185">Reference proteome</keyword>
<dbReference type="InterPro" id="IPR026487">
    <property type="entry name" value="CHP04141"/>
</dbReference>
<reference evidence="1 2" key="1">
    <citation type="journal article" date="2019" name="Int. J. Syst. Evol. Microbiol.">
        <title>The Global Catalogue of Microorganisms (GCM) 10K type strain sequencing project: providing services to taxonomists for standard genome sequencing and annotation.</title>
        <authorList>
            <consortium name="The Broad Institute Genomics Platform"/>
            <consortium name="The Broad Institute Genome Sequencing Center for Infectious Disease"/>
            <person name="Wu L."/>
            <person name="Ma J."/>
        </authorList>
    </citation>
    <scope>NUCLEOTIDE SEQUENCE [LARGE SCALE GENOMIC DNA]</scope>
    <source>
        <strain evidence="1 2">JCM 16211</strain>
    </source>
</reference>
<name>A0ABN0SUG6_9GAMM</name>
<dbReference type="NCBIfam" id="TIGR04141">
    <property type="entry name" value="TIGR04141 family sporadically distributed protein"/>
    <property type="match status" value="1"/>
</dbReference>
<gene>
    <name evidence="1" type="ORF">GCM10009123_05220</name>
</gene>
<evidence type="ECO:0000313" key="1">
    <source>
        <dbReference type="EMBL" id="GAA0200837.1"/>
    </source>
</evidence>
<comment type="caution">
    <text evidence="1">The sequence shown here is derived from an EMBL/GenBank/DDBJ whole genome shotgun (WGS) entry which is preliminary data.</text>
</comment>
<proteinExistence type="predicted"/>
<dbReference type="EMBL" id="BAAAFM010000001">
    <property type="protein sequence ID" value="GAA0200837.1"/>
    <property type="molecule type" value="Genomic_DNA"/>
</dbReference>
<dbReference type="RefSeq" id="WP_343986094.1">
    <property type="nucleotide sequence ID" value="NZ_BAAAFM010000001.1"/>
</dbReference>
<organism evidence="1 2">
    <name type="scientific">Kangiella japonica</name>
    <dbReference type="NCBI Taxonomy" id="647384"/>
    <lineage>
        <taxon>Bacteria</taxon>
        <taxon>Pseudomonadati</taxon>
        <taxon>Pseudomonadota</taxon>
        <taxon>Gammaproteobacteria</taxon>
        <taxon>Kangiellales</taxon>
        <taxon>Kangiellaceae</taxon>
        <taxon>Kangiella</taxon>
    </lineage>
</organism>
<protein>
    <submittedName>
        <fullName evidence="1">TIGR04141 family sporadically distributed protein</fullName>
    </submittedName>
</protein>